<dbReference type="GeneID" id="63642529"/>
<organism evidence="1 2">
    <name type="scientific">Pseudomonas phage Persinger</name>
    <dbReference type="NCBI Taxonomy" id="2749430"/>
    <lineage>
        <taxon>Viruses</taxon>
        <taxon>Duplodnaviria</taxon>
        <taxon>Heunggongvirae</taxon>
        <taxon>Uroviricota</taxon>
        <taxon>Caudoviricetes</taxon>
        <taxon>Harrisonburgvirus</taxon>
        <taxon>Harrisonburgvirus persinger</taxon>
    </lineage>
</organism>
<name>A0A7D7JW00_9CAUD</name>
<sequence length="56" mass="6029">MNRKPQPLMVDRECANCGQSFKARASDARRGWGLYCGKSCKAKANAKGKEIVGGAL</sequence>
<dbReference type="RefSeq" id="YP_010038057.1">
    <property type="nucleotide sequence ID" value="NC_054149.1"/>
</dbReference>
<dbReference type="Proteomes" id="UP000514744">
    <property type="component" value="Segment"/>
</dbReference>
<evidence type="ECO:0008006" key="3">
    <source>
        <dbReference type="Google" id="ProtNLM"/>
    </source>
</evidence>
<accession>A0A7D7JW00</accession>
<evidence type="ECO:0000313" key="1">
    <source>
        <dbReference type="EMBL" id="QMP19206.1"/>
    </source>
</evidence>
<dbReference type="KEGG" id="vg:63642529"/>
<proteinExistence type="predicted"/>
<evidence type="ECO:0000313" key="2">
    <source>
        <dbReference type="Proteomes" id="UP000514744"/>
    </source>
</evidence>
<keyword evidence="2" id="KW-1185">Reference proteome</keyword>
<reference evidence="1 2" key="1">
    <citation type="submission" date="2020-06" db="EMBL/GenBank/DDBJ databases">
        <authorList>
            <person name="Persinger R.D."/>
            <person name="Temple L."/>
        </authorList>
    </citation>
    <scope>NUCLEOTIDE SEQUENCE [LARGE SCALE GENOMIC DNA]</scope>
</reference>
<protein>
    <recommendedName>
        <fullName evidence="3">DUF2256 domain-containing protein</fullName>
    </recommendedName>
</protein>
<dbReference type="EMBL" id="MT613935">
    <property type="protein sequence ID" value="QMP19206.1"/>
    <property type="molecule type" value="Genomic_DNA"/>
</dbReference>